<dbReference type="Proteomes" id="UP000617544">
    <property type="component" value="Unassembled WGS sequence"/>
</dbReference>
<dbReference type="Pfam" id="PF00535">
    <property type="entry name" value="Glycos_transf_2"/>
    <property type="match status" value="1"/>
</dbReference>
<dbReference type="GO" id="GO:0016758">
    <property type="term" value="F:hexosyltransferase activity"/>
    <property type="evidence" value="ECO:0007669"/>
    <property type="project" value="UniProtKB-ARBA"/>
</dbReference>
<dbReference type="InterPro" id="IPR029044">
    <property type="entry name" value="Nucleotide-diphossugar_trans"/>
</dbReference>
<dbReference type="CDD" id="cd00761">
    <property type="entry name" value="Glyco_tranf_GTA_type"/>
    <property type="match status" value="1"/>
</dbReference>
<organism evidence="2 3">
    <name type="scientific">Pyrococcus horikoshii</name>
    <dbReference type="NCBI Taxonomy" id="53953"/>
    <lineage>
        <taxon>Archaea</taxon>
        <taxon>Methanobacteriati</taxon>
        <taxon>Methanobacteriota</taxon>
        <taxon>Thermococci</taxon>
        <taxon>Thermococcales</taxon>
        <taxon>Thermococcaceae</taxon>
        <taxon>Pyrococcus</taxon>
    </lineage>
</organism>
<gene>
    <name evidence="2" type="ORF">HA331_04395</name>
</gene>
<keyword evidence="2" id="KW-0808">Transferase</keyword>
<evidence type="ECO:0000259" key="1">
    <source>
        <dbReference type="Pfam" id="PF00535"/>
    </source>
</evidence>
<name>A0A832T1M6_PYRHR</name>
<dbReference type="SUPFAM" id="SSF53448">
    <property type="entry name" value="Nucleotide-diphospho-sugar transferases"/>
    <property type="match status" value="1"/>
</dbReference>
<protein>
    <submittedName>
        <fullName evidence="2">Glycosyltransferase family 2 protein</fullName>
    </submittedName>
</protein>
<dbReference type="RefSeq" id="WP_281070671.1">
    <property type="nucleotide sequence ID" value="NZ_DUJN01000004.1"/>
</dbReference>
<dbReference type="PANTHER" id="PTHR22916:SF3">
    <property type="entry name" value="UDP-GLCNAC:BETAGAL BETA-1,3-N-ACETYLGLUCOSAMINYLTRANSFERASE-LIKE PROTEIN 1"/>
    <property type="match status" value="1"/>
</dbReference>
<dbReference type="PANTHER" id="PTHR22916">
    <property type="entry name" value="GLYCOSYLTRANSFERASE"/>
    <property type="match status" value="1"/>
</dbReference>
<evidence type="ECO:0000313" key="3">
    <source>
        <dbReference type="Proteomes" id="UP000617544"/>
    </source>
</evidence>
<proteinExistence type="predicted"/>
<accession>A0A832T1M6</accession>
<comment type="caution">
    <text evidence="2">The sequence shown here is derived from an EMBL/GenBank/DDBJ whole genome shotgun (WGS) entry which is preliminary data.</text>
</comment>
<dbReference type="EMBL" id="DUJN01000004">
    <property type="protein sequence ID" value="HII60985.1"/>
    <property type="molecule type" value="Genomic_DNA"/>
</dbReference>
<sequence>MEKGLVSVVLPTYNRAKVLPRAIESVLNQTYTNIELIIVDDGSRDNTKEIIREFQSQDERIVYLRNKRNLGANAARNIGIMHSTGEFIAFMDSDDMWLPWKLERQIKIMYSSLNSYPIVYSGFIRIYKTDKNKVILSYYPKNPLQFQQIVPQYISIS</sequence>
<reference evidence="2" key="1">
    <citation type="journal article" date="2020" name="bioRxiv">
        <title>A rank-normalized archaeal taxonomy based on genome phylogeny resolves widespread incomplete and uneven classifications.</title>
        <authorList>
            <person name="Rinke C."/>
            <person name="Chuvochina M."/>
            <person name="Mussig A.J."/>
            <person name="Chaumeil P.-A."/>
            <person name="Waite D.W."/>
            <person name="Whitman W.B."/>
            <person name="Parks D.H."/>
            <person name="Hugenholtz P."/>
        </authorList>
    </citation>
    <scope>NUCLEOTIDE SEQUENCE</scope>
    <source>
        <strain evidence="2">UBA8834</strain>
    </source>
</reference>
<dbReference type="AlphaFoldDB" id="A0A832T1M6"/>
<evidence type="ECO:0000313" key="2">
    <source>
        <dbReference type="EMBL" id="HII60985.1"/>
    </source>
</evidence>
<feature type="domain" description="Glycosyltransferase 2-like" evidence="1">
    <location>
        <begin position="7"/>
        <end position="129"/>
    </location>
</feature>
<dbReference type="InterPro" id="IPR001173">
    <property type="entry name" value="Glyco_trans_2-like"/>
</dbReference>
<dbReference type="Gene3D" id="3.90.550.10">
    <property type="entry name" value="Spore Coat Polysaccharide Biosynthesis Protein SpsA, Chain A"/>
    <property type="match status" value="1"/>
</dbReference>